<sequence>MTLRDKRQRTFKFSASTETQLAQMCHATGSGATAVVEQAVARLYRDLFGQGALFVFANPKLAPHESLERDCPPES</sequence>
<gene>
    <name evidence="1" type="ORF">GCM10008955_39890</name>
</gene>
<comment type="caution">
    <text evidence="1">The sequence shown here is derived from an EMBL/GenBank/DDBJ whole genome shotgun (WGS) entry which is preliminary data.</text>
</comment>
<dbReference type="EMBL" id="BMPP01000030">
    <property type="protein sequence ID" value="GGK42125.1"/>
    <property type="molecule type" value="Genomic_DNA"/>
</dbReference>
<dbReference type="Proteomes" id="UP000647587">
    <property type="component" value="Unassembled WGS sequence"/>
</dbReference>
<name>A0ABQ2F594_9DEIO</name>
<protein>
    <submittedName>
        <fullName evidence="1">Uncharacterized protein</fullName>
    </submittedName>
</protein>
<evidence type="ECO:0000313" key="1">
    <source>
        <dbReference type="EMBL" id="GGK42125.1"/>
    </source>
</evidence>
<reference evidence="2" key="1">
    <citation type="journal article" date="2019" name="Int. J. Syst. Evol. Microbiol.">
        <title>The Global Catalogue of Microorganisms (GCM) 10K type strain sequencing project: providing services to taxonomists for standard genome sequencing and annotation.</title>
        <authorList>
            <consortium name="The Broad Institute Genomics Platform"/>
            <consortium name="The Broad Institute Genome Sequencing Center for Infectious Disease"/>
            <person name="Wu L."/>
            <person name="Ma J."/>
        </authorList>
    </citation>
    <scope>NUCLEOTIDE SEQUENCE [LARGE SCALE GENOMIC DNA]</scope>
    <source>
        <strain evidence="2">JCM 30331</strain>
    </source>
</reference>
<keyword evidence="2" id="KW-1185">Reference proteome</keyword>
<accession>A0ABQ2F594</accession>
<dbReference type="RefSeq" id="WP_189011927.1">
    <property type="nucleotide sequence ID" value="NZ_BMPP01000030.1"/>
</dbReference>
<evidence type="ECO:0000313" key="2">
    <source>
        <dbReference type="Proteomes" id="UP000647587"/>
    </source>
</evidence>
<proteinExistence type="predicted"/>
<organism evidence="1 2">
    <name type="scientific">Deinococcus malanensis</name>
    <dbReference type="NCBI Taxonomy" id="1706855"/>
    <lineage>
        <taxon>Bacteria</taxon>
        <taxon>Thermotogati</taxon>
        <taxon>Deinococcota</taxon>
        <taxon>Deinococci</taxon>
        <taxon>Deinococcales</taxon>
        <taxon>Deinococcaceae</taxon>
        <taxon>Deinococcus</taxon>
    </lineage>
</organism>